<sequence length="269" mass="30304">MRFITYLTLIPTFFTFVAIILINVGGVNPDSGSKYELMEEKNSAFSLLTWDYTVIESQQSSQRQSLHIYLNRRCAAFSPSRTSRFTTPFRCRNDRVSKLEDGRRLFSSTFFIRPVAPFRFDTLNLDVPLAFYIISALLVVVLMFMAPAASRGQRRRGIRGAAALLTGLAFISMLIASSVITAQMVRLRNQIRDDTLSSVRGPNRYGTAGGTSIWRINVTDVTLGTTVLGLTWAAVLALMIEFGMWVFAFMDVKNETPVMEMKKEEYVQG</sequence>
<feature type="transmembrane region" description="Helical" evidence="1">
    <location>
        <begin position="230"/>
        <end position="252"/>
    </location>
</feature>
<comment type="caution">
    <text evidence="2">The sequence shown here is derived from an EMBL/GenBank/DDBJ whole genome shotgun (WGS) entry which is preliminary data.</text>
</comment>
<protein>
    <submittedName>
        <fullName evidence="2">Uncharacterized protein</fullName>
    </submittedName>
</protein>
<gene>
    <name evidence="2" type="ORF">VTL71DRAFT_7100</name>
</gene>
<keyword evidence="1" id="KW-0472">Membrane</keyword>
<keyword evidence="3" id="KW-1185">Reference proteome</keyword>
<evidence type="ECO:0000313" key="3">
    <source>
        <dbReference type="Proteomes" id="UP001595075"/>
    </source>
</evidence>
<name>A0ABR4BVR6_9HELO</name>
<accession>A0ABR4BVR6</accession>
<feature type="transmembrane region" description="Helical" evidence="1">
    <location>
        <begin position="129"/>
        <end position="149"/>
    </location>
</feature>
<keyword evidence="1" id="KW-0812">Transmembrane</keyword>
<organism evidence="2 3">
    <name type="scientific">Oculimacula yallundae</name>
    <dbReference type="NCBI Taxonomy" id="86028"/>
    <lineage>
        <taxon>Eukaryota</taxon>
        <taxon>Fungi</taxon>
        <taxon>Dikarya</taxon>
        <taxon>Ascomycota</taxon>
        <taxon>Pezizomycotina</taxon>
        <taxon>Leotiomycetes</taxon>
        <taxon>Helotiales</taxon>
        <taxon>Ploettnerulaceae</taxon>
        <taxon>Oculimacula</taxon>
    </lineage>
</organism>
<dbReference type="Proteomes" id="UP001595075">
    <property type="component" value="Unassembled WGS sequence"/>
</dbReference>
<keyword evidence="1" id="KW-1133">Transmembrane helix</keyword>
<dbReference type="Pfam" id="PF06687">
    <property type="entry name" value="SUR7"/>
    <property type="match status" value="1"/>
</dbReference>
<evidence type="ECO:0000256" key="1">
    <source>
        <dbReference type="SAM" id="Phobius"/>
    </source>
</evidence>
<feature type="transmembrane region" description="Helical" evidence="1">
    <location>
        <begin position="161"/>
        <end position="185"/>
    </location>
</feature>
<evidence type="ECO:0000313" key="2">
    <source>
        <dbReference type="EMBL" id="KAL2061722.1"/>
    </source>
</evidence>
<reference evidence="2 3" key="1">
    <citation type="journal article" date="2024" name="Commun. Biol.">
        <title>Comparative genomic analysis of thermophilic fungi reveals convergent evolutionary adaptations and gene losses.</title>
        <authorList>
            <person name="Steindorff A.S."/>
            <person name="Aguilar-Pontes M.V."/>
            <person name="Robinson A.J."/>
            <person name="Andreopoulos B."/>
            <person name="LaButti K."/>
            <person name="Kuo A."/>
            <person name="Mondo S."/>
            <person name="Riley R."/>
            <person name="Otillar R."/>
            <person name="Haridas S."/>
            <person name="Lipzen A."/>
            <person name="Grimwood J."/>
            <person name="Schmutz J."/>
            <person name="Clum A."/>
            <person name="Reid I.D."/>
            <person name="Moisan M.C."/>
            <person name="Butler G."/>
            <person name="Nguyen T.T.M."/>
            <person name="Dewar K."/>
            <person name="Conant G."/>
            <person name="Drula E."/>
            <person name="Henrissat B."/>
            <person name="Hansel C."/>
            <person name="Singer S."/>
            <person name="Hutchinson M.I."/>
            <person name="de Vries R.P."/>
            <person name="Natvig D.O."/>
            <person name="Powell A.J."/>
            <person name="Tsang A."/>
            <person name="Grigoriev I.V."/>
        </authorList>
    </citation>
    <scope>NUCLEOTIDE SEQUENCE [LARGE SCALE GENOMIC DNA]</scope>
    <source>
        <strain evidence="2 3">CBS 494.80</strain>
    </source>
</reference>
<feature type="transmembrane region" description="Helical" evidence="1">
    <location>
        <begin position="7"/>
        <end position="27"/>
    </location>
</feature>
<dbReference type="EMBL" id="JAZHXI010000018">
    <property type="protein sequence ID" value="KAL2061722.1"/>
    <property type="molecule type" value="Genomic_DNA"/>
</dbReference>
<dbReference type="InterPro" id="IPR009571">
    <property type="entry name" value="SUR7/Rim9-like_fungi"/>
</dbReference>
<proteinExistence type="predicted"/>